<dbReference type="EMBL" id="CAJFCW020000005">
    <property type="protein sequence ID" value="CAG9120262.1"/>
    <property type="molecule type" value="Genomic_DNA"/>
</dbReference>
<comment type="similarity">
    <text evidence="1">Belongs to the AHA1 family.</text>
</comment>
<dbReference type="PANTHER" id="PTHR13009:SF22">
    <property type="entry name" value="LD43819P"/>
    <property type="match status" value="1"/>
</dbReference>
<dbReference type="SMART" id="SM01000">
    <property type="entry name" value="Aha1_N"/>
    <property type="match status" value="1"/>
</dbReference>
<evidence type="ECO:0000256" key="1">
    <source>
        <dbReference type="ARBA" id="ARBA00006817"/>
    </source>
</evidence>
<dbReference type="SUPFAM" id="SSF103111">
    <property type="entry name" value="Activator of Hsp90 ATPase, Aha1"/>
    <property type="match status" value="1"/>
</dbReference>
<feature type="domain" description="Activator of Hsp90 ATPase AHSA1-like N-terminal" evidence="2">
    <location>
        <begin position="17"/>
        <end position="151"/>
    </location>
</feature>
<dbReference type="GO" id="GO:0001671">
    <property type="term" value="F:ATPase activator activity"/>
    <property type="evidence" value="ECO:0007669"/>
    <property type="project" value="InterPro"/>
</dbReference>
<evidence type="ECO:0000259" key="2">
    <source>
        <dbReference type="SMART" id="SM01000"/>
    </source>
</evidence>
<dbReference type="SUPFAM" id="SSF55961">
    <property type="entry name" value="Bet v1-like"/>
    <property type="match status" value="1"/>
</dbReference>
<dbReference type="InterPro" id="IPR023393">
    <property type="entry name" value="START-like_dom_sf"/>
</dbReference>
<keyword evidence="4" id="KW-1185">Reference proteome</keyword>
<dbReference type="GO" id="GO:0006457">
    <property type="term" value="P:protein folding"/>
    <property type="evidence" value="ECO:0007669"/>
    <property type="project" value="TreeGrafter"/>
</dbReference>
<dbReference type="Pfam" id="PF08327">
    <property type="entry name" value="AHSA1"/>
    <property type="match status" value="1"/>
</dbReference>
<dbReference type="Pfam" id="PF09229">
    <property type="entry name" value="Aha1_N"/>
    <property type="match status" value="1"/>
</dbReference>
<dbReference type="InterPro" id="IPR013538">
    <property type="entry name" value="ASHA1/2-like_C"/>
</dbReference>
<dbReference type="Gene3D" id="3.30.530.20">
    <property type="match status" value="1"/>
</dbReference>
<reference evidence="3" key="1">
    <citation type="submission" date="2020-09" db="EMBL/GenBank/DDBJ databases">
        <authorList>
            <person name="Kikuchi T."/>
        </authorList>
    </citation>
    <scope>NUCLEOTIDE SEQUENCE</scope>
    <source>
        <strain evidence="3">SH1</strain>
    </source>
</reference>
<dbReference type="AlphaFoldDB" id="A0A811L948"/>
<dbReference type="Proteomes" id="UP000783686">
    <property type="component" value="Unassembled WGS sequence"/>
</dbReference>
<dbReference type="GO" id="GO:0051087">
    <property type="term" value="F:protein-folding chaperone binding"/>
    <property type="evidence" value="ECO:0007669"/>
    <property type="project" value="InterPro"/>
</dbReference>
<evidence type="ECO:0000313" key="4">
    <source>
        <dbReference type="Proteomes" id="UP000614601"/>
    </source>
</evidence>
<dbReference type="InterPro" id="IPR036338">
    <property type="entry name" value="Aha1"/>
</dbReference>
<dbReference type="PANTHER" id="PTHR13009">
    <property type="entry name" value="HEAT SHOCK PROTEIN 90 HSP90 CO-CHAPERONE AHA-1"/>
    <property type="match status" value="1"/>
</dbReference>
<dbReference type="Gene3D" id="3.15.10.20">
    <property type="entry name" value="Activator of Hsp90 ATPase Aha1, N-terminal domain"/>
    <property type="match status" value="1"/>
</dbReference>
<proteinExistence type="inferred from homology"/>
<protein>
    <recommendedName>
        <fullName evidence="2">Activator of Hsp90 ATPase AHSA1-like N-terminal domain-containing protein</fullName>
    </recommendedName>
</protein>
<dbReference type="EMBL" id="CAJFDH010000005">
    <property type="protein sequence ID" value="CAD5224853.1"/>
    <property type="molecule type" value="Genomic_DNA"/>
</dbReference>
<dbReference type="Proteomes" id="UP000614601">
    <property type="component" value="Unassembled WGS sequence"/>
</dbReference>
<evidence type="ECO:0000313" key="3">
    <source>
        <dbReference type="EMBL" id="CAD5224853.1"/>
    </source>
</evidence>
<dbReference type="OrthoDB" id="567237at2759"/>
<dbReference type="InterPro" id="IPR015310">
    <property type="entry name" value="AHSA1-like_N"/>
</dbReference>
<accession>A0A811L948</accession>
<gene>
    <name evidence="3" type="ORF">BOKJ2_LOCUS11286</name>
</gene>
<dbReference type="CDD" id="cd08892">
    <property type="entry name" value="SRPBCC_Aha1"/>
    <property type="match status" value="1"/>
</dbReference>
<sequence length="330" mass="37387">MVERPDCKNVNNWHWVEKNATPWSKDRLTDLLIGREIEKGSVKVLLKEFKKIEGDATANNRKAKLIFLFDWVLEVKFVAHVAGSELEYNGVLEIPNLSDENEADEVDLNVTIETKGPHEAELRHILNKEGLQFIRSQLGVYIKELKQEFSKGLILDTVTKPQTIVKSGTTRVVDKSAFQNTVVTGNEPDAKPTAPVTVTSFDLAEGFKVPPEKLYEFLTEPDMVKVWTNGNAVVEAKEGGSFALYNGQITGKYTKVEKNKLLESDWRLRDYPPGHYAKITFSLEDQGDSTLLKVQAEKVPQDKADTTREGFYRFYMQSIGRTFGCGMRMF</sequence>
<name>A0A811L948_9BILA</name>
<comment type="caution">
    <text evidence="3">The sequence shown here is derived from an EMBL/GenBank/DDBJ whole genome shotgun (WGS) entry which is preliminary data.</text>
</comment>
<dbReference type="GO" id="GO:0005829">
    <property type="term" value="C:cytosol"/>
    <property type="evidence" value="ECO:0007669"/>
    <property type="project" value="TreeGrafter"/>
</dbReference>
<organism evidence="3 4">
    <name type="scientific">Bursaphelenchus okinawaensis</name>
    <dbReference type="NCBI Taxonomy" id="465554"/>
    <lineage>
        <taxon>Eukaryota</taxon>
        <taxon>Metazoa</taxon>
        <taxon>Ecdysozoa</taxon>
        <taxon>Nematoda</taxon>
        <taxon>Chromadorea</taxon>
        <taxon>Rhabditida</taxon>
        <taxon>Tylenchina</taxon>
        <taxon>Tylenchomorpha</taxon>
        <taxon>Aphelenchoidea</taxon>
        <taxon>Aphelenchoididae</taxon>
        <taxon>Bursaphelenchus</taxon>
    </lineage>
</organism>